<name>A0ABV3X239_9HYPH</name>
<dbReference type="RefSeq" id="WP_368805056.1">
    <property type="nucleotide sequence ID" value="NZ_JAZHFV010000012.1"/>
</dbReference>
<keyword evidence="2" id="KW-1185">Reference proteome</keyword>
<dbReference type="EMBL" id="JAZHFV010000012">
    <property type="protein sequence ID" value="MEX4010349.1"/>
    <property type="molecule type" value="Genomic_DNA"/>
</dbReference>
<comment type="caution">
    <text evidence="1">The sequence shown here is derived from an EMBL/GenBank/DDBJ whole genome shotgun (WGS) entry which is preliminary data.</text>
</comment>
<protein>
    <submittedName>
        <fullName evidence="1">Uncharacterized protein</fullName>
    </submittedName>
</protein>
<dbReference type="Proteomes" id="UP001559025">
    <property type="component" value="Unassembled WGS sequence"/>
</dbReference>
<accession>A0ABV3X239</accession>
<gene>
    <name evidence="1" type="ORF">V1479_23815</name>
</gene>
<sequence length="68" mass="7846">MNFSYSYTFPIAGPNKIPRFKKWAAEHAPEIEVSLPPQVPVKSNAMTIRVKSPEDRNVLVDRMKKIEF</sequence>
<evidence type="ECO:0000313" key="2">
    <source>
        <dbReference type="Proteomes" id="UP001559025"/>
    </source>
</evidence>
<evidence type="ECO:0000313" key="1">
    <source>
        <dbReference type="EMBL" id="MEX4010349.1"/>
    </source>
</evidence>
<proteinExistence type="predicted"/>
<reference evidence="1 2" key="1">
    <citation type="submission" date="2024-01" db="EMBL/GenBank/DDBJ databases">
        <title>New evidence supports the origin of RcGTA from prophage.</title>
        <authorList>
            <person name="Xu Y."/>
            <person name="Liu B."/>
            <person name="Chen F."/>
        </authorList>
    </citation>
    <scope>NUCLEOTIDE SEQUENCE [LARGE SCALE GENOMIC DNA]</scope>
    <source>
        <strain evidence="1 2">CBW1107-2</strain>
    </source>
</reference>
<organism evidence="1 2">
    <name type="scientific">Neoaquamicrobium sediminum</name>
    <dbReference type="NCBI Taxonomy" id="1849104"/>
    <lineage>
        <taxon>Bacteria</taxon>
        <taxon>Pseudomonadati</taxon>
        <taxon>Pseudomonadota</taxon>
        <taxon>Alphaproteobacteria</taxon>
        <taxon>Hyphomicrobiales</taxon>
        <taxon>Phyllobacteriaceae</taxon>
        <taxon>Neoaquamicrobium</taxon>
    </lineage>
</organism>